<reference evidence="3 4" key="2">
    <citation type="journal article" date="2016" name="Appl. Microbiol. Biotechnol.">
        <title>Exploiting the genome sequence of Streptomyces nodosus for enhanced antibiotic production.</title>
        <authorList>
            <person name="Sweeney P."/>
            <person name="Murphy C.D."/>
            <person name="Caffrey P."/>
        </authorList>
    </citation>
    <scope>NUCLEOTIDE SEQUENCE [LARGE SCALE GENOMIC DNA]</scope>
    <source>
        <strain evidence="3 4">ATCC 14899</strain>
    </source>
</reference>
<dbReference type="SUPFAM" id="SSF56601">
    <property type="entry name" value="beta-lactamase/transpeptidase-like"/>
    <property type="match status" value="1"/>
</dbReference>
<keyword evidence="4" id="KW-1185">Reference proteome</keyword>
<sequence length="371" mass="38412">MPAVVGTVAGTVYVKERAHAAGGAVSSAPSSSPTARQEASVEAAEPREDRDALLEKAMESVTVEDGAKVAVAVLDPDSGDSARYGDGTFDTASIVKVDILAALLLQAQDAHRRLTAQERSYATAMIENSDNASASALWDAIGRADGLDRANKRLGLTDTAGGEGTLWGLTRTTAADQLALLRQVFGEESLLSQASRTYVRGLMEEIAEDQSWGVSAVADGSRWALKNGWLPRSTTGLWDINSIGRVTAGGHDYLVAVLSDGNSTKAEGDLPGGGGRAGRGGRVRLTAGRGAPVQWLPGCVLPRPRHSATAAASRTRPRPPAPSPTQPGECAPPRSGSGPGPKYLSPYAAACRPSGFRFRAASSAAAGSMRP</sequence>
<feature type="domain" description="Beta-lactamase class A catalytic" evidence="2">
    <location>
        <begin position="121"/>
        <end position="258"/>
    </location>
</feature>
<dbReference type="InterPro" id="IPR012338">
    <property type="entry name" value="Beta-lactam/transpept-like"/>
</dbReference>
<dbReference type="Gene3D" id="3.40.710.10">
    <property type="entry name" value="DD-peptidase/beta-lactamase superfamily"/>
    <property type="match status" value="1"/>
</dbReference>
<dbReference type="GO" id="GO:0046677">
    <property type="term" value="P:response to antibiotic"/>
    <property type="evidence" value="ECO:0007669"/>
    <property type="project" value="InterPro"/>
</dbReference>
<name>A0A0B5D8M1_9ACTN</name>
<evidence type="ECO:0000313" key="4">
    <source>
        <dbReference type="Proteomes" id="UP000031526"/>
    </source>
</evidence>
<evidence type="ECO:0000313" key="3">
    <source>
        <dbReference type="EMBL" id="AJE39833.1"/>
    </source>
</evidence>
<feature type="compositionally biased region" description="Low complexity" evidence="1">
    <location>
        <begin position="21"/>
        <end position="33"/>
    </location>
</feature>
<evidence type="ECO:0000259" key="2">
    <source>
        <dbReference type="Pfam" id="PF13354"/>
    </source>
</evidence>
<dbReference type="AlphaFoldDB" id="A0A0B5D8M1"/>
<dbReference type="InterPro" id="IPR000871">
    <property type="entry name" value="Beta-lactam_class-A"/>
</dbReference>
<feature type="region of interest" description="Disordered" evidence="1">
    <location>
        <begin position="21"/>
        <end position="48"/>
    </location>
</feature>
<dbReference type="Proteomes" id="UP000031526">
    <property type="component" value="Chromosome"/>
</dbReference>
<dbReference type="PANTHER" id="PTHR35333">
    <property type="entry name" value="BETA-LACTAMASE"/>
    <property type="match status" value="1"/>
</dbReference>
<dbReference type="HOGENOM" id="CLU_745806_0_0_11"/>
<feature type="region of interest" description="Disordered" evidence="1">
    <location>
        <begin position="298"/>
        <end position="346"/>
    </location>
</feature>
<dbReference type="InterPro" id="IPR045155">
    <property type="entry name" value="Beta-lactam_cat"/>
</dbReference>
<dbReference type="PANTHER" id="PTHR35333:SF3">
    <property type="entry name" value="BETA-LACTAMASE-TYPE TRANSPEPTIDASE FOLD CONTAINING PROTEIN"/>
    <property type="match status" value="1"/>
</dbReference>
<accession>A0A0B5D8M1</accession>
<organism evidence="3 4">
    <name type="scientific">Streptomyces nodosus</name>
    <dbReference type="NCBI Taxonomy" id="40318"/>
    <lineage>
        <taxon>Bacteria</taxon>
        <taxon>Bacillati</taxon>
        <taxon>Actinomycetota</taxon>
        <taxon>Actinomycetes</taxon>
        <taxon>Kitasatosporales</taxon>
        <taxon>Streptomycetaceae</taxon>
        <taxon>Streptomyces</taxon>
    </lineage>
</organism>
<dbReference type="GO" id="GO:0030655">
    <property type="term" value="P:beta-lactam antibiotic catabolic process"/>
    <property type="evidence" value="ECO:0007669"/>
    <property type="project" value="InterPro"/>
</dbReference>
<dbReference type="Pfam" id="PF13354">
    <property type="entry name" value="Beta-lactamase2"/>
    <property type="match status" value="1"/>
</dbReference>
<evidence type="ECO:0000256" key="1">
    <source>
        <dbReference type="SAM" id="MobiDB-lite"/>
    </source>
</evidence>
<protein>
    <recommendedName>
        <fullName evidence="2">Beta-lactamase class A catalytic domain-containing protein</fullName>
    </recommendedName>
</protein>
<reference evidence="4" key="1">
    <citation type="submission" date="2014-09" db="EMBL/GenBank/DDBJ databases">
        <title>Sequence of the Streptomyces nodosus genome.</title>
        <authorList>
            <person name="Sweeney P."/>
            <person name="Stephens N."/>
            <person name="Murphy C."/>
            <person name="Caffrey P."/>
        </authorList>
    </citation>
    <scope>NUCLEOTIDE SEQUENCE [LARGE SCALE GENOMIC DNA]</scope>
    <source>
        <strain evidence="4">ATCC 14899</strain>
    </source>
</reference>
<dbReference type="EMBL" id="CP009313">
    <property type="protein sequence ID" value="AJE39833.1"/>
    <property type="molecule type" value="Genomic_DNA"/>
</dbReference>
<dbReference type="GO" id="GO:0008800">
    <property type="term" value="F:beta-lactamase activity"/>
    <property type="evidence" value="ECO:0007669"/>
    <property type="project" value="InterPro"/>
</dbReference>
<dbReference type="STRING" id="40318.SNOD_07225"/>
<gene>
    <name evidence="3" type="ORF">SNOD_07225</name>
</gene>
<proteinExistence type="predicted"/>